<evidence type="ECO:0000259" key="4">
    <source>
        <dbReference type="Pfam" id="PF00135"/>
    </source>
</evidence>
<dbReference type="GO" id="GO:0016787">
    <property type="term" value="F:hydrolase activity"/>
    <property type="evidence" value="ECO:0007669"/>
    <property type="project" value="UniProtKB-KW"/>
</dbReference>
<organism evidence="5 6">
    <name type="scientific">Lentinus brumalis</name>
    <dbReference type="NCBI Taxonomy" id="2498619"/>
    <lineage>
        <taxon>Eukaryota</taxon>
        <taxon>Fungi</taxon>
        <taxon>Dikarya</taxon>
        <taxon>Basidiomycota</taxon>
        <taxon>Agaricomycotina</taxon>
        <taxon>Agaricomycetes</taxon>
        <taxon>Polyporales</taxon>
        <taxon>Polyporaceae</taxon>
        <taxon>Lentinus</taxon>
    </lineage>
</organism>
<accession>A0A371CL13</accession>
<dbReference type="PROSITE" id="PS00122">
    <property type="entry name" value="CARBOXYLESTERASE_B_1"/>
    <property type="match status" value="1"/>
</dbReference>
<dbReference type="InterPro" id="IPR019819">
    <property type="entry name" value="Carboxylesterase_B_CS"/>
</dbReference>
<dbReference type="OrthoDB" id="408631at2759"/>
<dbReference type="EMBL" id="KZ857529">
    <property type="protein sequence ID" value="RDX40976.1"/>
    <property type="molecule type" value="Genomic_DNA"/>
</dbReference>
<dbReference type="STRING" id="139420.A0A371CL13"/>
<keyword evidence="2 3" id="KW-0378">Hydrolase</keyword>
<dbReference type="InterPro" id="IPR002018">
    <property type="entry name" value="CarbesteraseB"/>
</dbReference>
<feature type="domain" description="Carboxylesterase type B" evidence="4">
    <location>
        <begin position="36"/>
        <end position="537"/>
    </location>
</feature>
<dbReference type="Gene3D" id="3.40.50.1820">
    <property type="entry name" value="alpha/beta hydrolase"/>
    <property type="match status" value="1"/>
</dbReference>
<dbReference type="PROSITE" id="PS00941">
    <property type="entry name" value="CARBOXYLESTERASE_B_2"/>
    <property type="match status" value="1"/>
</dbReference>
<evidence type="ECO:0000313" key="6">
    <source>
        <dbReference type="Proteomes" id="UP000256964"/>
    </source>
</evidence>
<dbReference type="AlphaFoldDB" id="A0A371CL13"/>
<reference evidence="5 6" key="1">
    <citation type="journal article" date="2018" name="Biotechnol. Biofuels">
        <title>Integrative visual omics of the white-rot fungus Polyporus brumalis exposes the biotechnological potential of its oxidative enzymes for delignifying raw plant biomass.</title>
        <authorList>
            <person name="Miyauchi S."/>
            <person name="Rancon A."/>
            <person name="Drula E."/>
            <person name="Hage H."/>
            <person name="Chaduli D."/>
            <person name="Favel A."/>
            <person name="Grisel S."/>
            <person name="Henrissat B."/>
            <person name="Herpoel-Gimbert I."/>
            <person name="Ruiz-Duenas F.J."/>
            <person name="Chevret D."/>
            <person name="Hainaut M."/>
            <person name="Lin J."/>
            <person name="Wang M."/>
            <person name="Pangilinan J."/>
            <person name="Lipzen A."/>
            <person name="Lesage-Meessen L."/>
            <person name="Navarro D."/>
            <person name="Riley R."/>
            <person name="Grigoriev I.V."/>
            <person name="Zhou S."/>
            <person name="Raouche S."/>
            <person name="Rosso M.N."/>
        </authorList>
    </citation>
    <scope>NUCLEOTIDE SEQUENCE [LARGE SCALE GENOMIC DNA]</scope>
    <source>
        <strain evidence="5 6">BRFM 1820</strain>
    </source>
</reference>
<dbReference type="InterPro" id="IPR050309">
    <property type="entry name" value="Type-B_Carboxylest/Lipase"/>
</dbReference>
<sequence length="571" mass="60802">MDLSSTSSSLRRRAWQAFTAAAFLFASGPWSVLAQSPQVKVGGTTITGSSHTFVGTQGIDFFGGIPYAQPPVGNLRFAPPVLLDTPATKALDATQFGAPCVQLNVSGVSEDCLTLNVFRPSGTGSDASLPVMLWIFGGGFSKGLSSDFNASALVAQSVLRGTPVVYVSLNYRVGPFGFPQGTEADTRNALNLGLKDQLTALQWVKNHIGAFGGDPAKVTIFGQSAGAVCIGDLFLNSGLEKFVRGAIFESGSAGTMPFFNASRRDVVWDKFVSDVPACADATAGNTFSCMQSVDTAALLTAWQETDASFPEPFLFVPVLDGPNGLIPDLPSKLFAAGKFSKIPFIAGTNLDEGTYFTPTSISTDEQVIEFFTLDAQPFADPPASFQQDLATLMQLYPDNPALGSPFGTGNETFGLSSEYKRVAAIIGDASTQAPRREWIQAASGAGVKTFGYYFTDQNAVYDPSRGVTHEVEVAYVYGETAQTSPNPAVRLLSEAMVDYWISFAVSLTPNDGKGLTKTTWPQYKSGQEVLLQFDTGSFTPNTTTPTFAIIPDDYRAQQIDYIISIAGDLGD</sequence>
<comment type="similarity">
    <text evidence="1 3">Belongs to the type-B carboxylesterase/lipase family.</text>
</comment>
<protein>
    <recommendedName>
        <fullName evidence="3">Carboxylic ester hydrolase</fullName>
        <ecNumber evidence="3">3.1.1.-</ecNumber>
    </recommendedName>
</protein>
<dbReference type="SUPFAM" id="SSF53474">
    <property type="entry name" value="alpha/beta-Hydrolases"/>
    <property type="match status" value="1"/>
</dbReference>
<dbReference type="Pfam" id="PF00135">
    <property type="entry name" value="COesterase"/>
    <property type="match status" value="1"/>
</dbReference>
<proteinExistence type="inferred from homology"/>
<dbReference type="InterPro" id="IPR029058">
    <property type="entry name" value="AB_hydrolase_fold"/>
</dbReference>
<evidence type="ECO:0000256" key="2">
    <source>
        <dbReference type="ARBA" id="ARBA00022801"/>
    </source>
</evidence>
<evidence type="ECO:0000256" key="1">
    <source>
        <dbReference type="ARBA" id="ARBA00005964"/>
    </source>
</evidence>
<name>A0A371CL13_9APHY</name>
<evidence type="ECO:0000256" key="3">
    <source>
        <dbReference type="RuleBase" id="RU361235"/>
    </source>
</evidence>
<keyword evidence="6" id="KW-1185">Reference proteome</keyword>
<evidence type="ECO:0000313" key="5">
    <source>
        <dbReference type="EMBL" id="RDX40976.1"/>
    </source>
</evidence>
<dbReference type="EC" id="3.1.1.-" evidence="3"/>
<dbReference type="Proteomes" id="UP000256964">
    <property type="component" value="Unassembled WGS sequence"/>
</dbReference>
<gene>
    <name evidence="5" type="ORF">OH76DRAFT_1489872</name>
</gene>
<dbReference type="PANTHER" id="PTHR11559">
    <property type="entry name" value="CARBOXYLESTERASE"/>
    <property type="match status" value="1"/>
</dbReference>
<dbReference type="InterPro" id="IPR019826">
    <property type="entry name" value="Carboxylesterase_B_AS"/>
</dbReference>